<feature type="region of interest" description="Disordered" evidence="1">
    <location>
        <begin position="1"/>
        <end position="20"/>
    </location>
</feature>
<sequence length="80" mass="8618">MGRYDGAVGGGAREGPWGHGRAPTLCLVRGVYTTCVHTVFPLDVADIPDKTSSGRHREASERNQEDDTPLTCAHREEPVG</sequence>
<dbReference type="EMBL" id="BMSJ01000018">
    <property type="protein sequence ID" value="GGR51332.1"/>
    <property type="molecule type" value="Genomic_DNA"/>
</dbReference>
<protein>
    <submittedName>
        <fullName evidence="2">Uncharacterized protein</fullName>
    </submittedName>
</protein>
<reference evidence="2 3" key="1">
    <citation type="journal article" date="2014" name="Int. J. Syst. Evol. Microbiol.">
        <title>Complete genome sequence of Corynebacterium casei LMG S-19264T (=DSM 44701T), isolated from a smear-ripened cheese.</title>
        <authorList>
            <consortium name="US DOE Joint Genome Institute (JGI-PGF)"/>
            <person name="Walter F."/>
            <person name="Albersmeier A."/>
            <person name="Kalinowski J."/>
            <person name="Ruckert C."/>
        </authorList>
    </citation>
    <scope>NUCLEOTIDE SEQUENCE [LARGE SCALE GENOMIC DNA]</scope>
    <source>
        <strain evidence="2 3">JCM 4205</strain>
    </source>
</reference>
<dbReference type="Proteomes" id="UP000642014">
    <property type="component" value="Unassembled WGS sequence"/>
</dbReference>
<comment type="caution">
    <text evidence="2">The sequence shown here is derived from an EMBL/GenBank/DDBJ whole genome shotgun (WGS) entry which is preliminary data.</text>
</comment>
<name>A0AAV4KT19_9ACTN</name>
<evidence type="ECO:0000256" key="1">
    <source>
        <dbReference type="SAM" id="MobiDB-lite"/>
    </source>
</evidence>
<evidence type="ECO:0000313" key="3">
    <source>
        <dbReference type="Proteomes" id="UP000642014"/>
    </source>
</evidence>
<feature type="compositionally biased region" description="Basic and acidic residues" evidence="1">
    <location>
        <begin position="55"/>
        <end position="65"/>
    </location>
</feature>
<dbReference type="AlphaFoldDB" id="A0AAV4KT19"/>
<evidence type="ECO:0000313" key="2">
    <source>
        <dbReference type="EMBL" id="GGR51332.1"/>
    </source>
</evidence>
<accession>A0AAV4KT19</accession>
<gene>
    <name evidence="2" type="ORF">GCM10010497_63340</name>
</gene>
<proteinExistence type="predicted"/>
<organism evidence="2 3">
    <name type="scientific">Streptomyces cinereoruber</name>
    <dbReference type="NCBI Taxonomy" id="67260"/>
    <lineage>
        <taxon>Bacteria</taxon>
        <taxon>Bacillati</taxon>
        <taxon>Actinomycetota</taxon>
        <taxon>Actinomycetes</taxon>
        <taxon>Kitasatosporales</taxon>
        <taxon>Streptomycetaceae</taxon>
        <taxon>Streptomyces</taxon>
    </lineage>
</organism>
<feature type="region of interest" description="Disordered" evidence="1">
    <location>
        <begin position="46"/>
        <end position="80"/>
    </location>
</feature>